<dbReference type="Proteomes" id="UP000091967">
    <property type="component" value="Unassembled WGS sequence"/>
</dbReference>
<dbReference type="PROSITE" id="PS00463">
    <property type="entry name" value="ZN2_CY6_FUNGAL_1"/>
    <property type="match status" value="1"/>
</dbReference>
<dbReference type="SMART" id="SM00066">
    <property type="entry name" value="GAL4"/>
    <property type="match status" value="1"/>
</dbReference>
<dbReference type="InterPro" id="IPR036864">
    <property type="entry name" value="Zn2-C6_fun-type_DNA-bd_sf"/>
</dbReference>
<dbReference type="InterPro" id="IPR053175">
    <property type="entry name" value="DHMBA_Reg_Transcription_Factor"/>
</dbReference>
<feature type="region of interest" description="Disordered" evidence="2">
    <location>
        <begin position="1"/>
        <end position="28"/>
    </location>
</feature>
<name>A0A1B8AQT1_FUSPO</name>
<dbReference type="OMA" id="PLINSPW"/>
<feature type="compositionally biased region" description="Basic and acidic residues" evidence="2">
    <location>
        <begin position="84"/>
        <end position="98"/>
    </location>
</feature>
<dbReference type="PANTHER" id="PTHR38791">
    <property type="entry name" value="ZN(II)2CYS6 TRANSCRIPTION FACTOR (EUROFUNG)-RELATED-RELATED"/>
    <property type="match status" value="1"/>
</dbReference>
<dbReference type="Pfam" id="PF00172">
    <property type="entry name" value="Zn_clus"/>
    <property type="match status" value="1"/>
</dbReference>
<dbReference type="InterPro" id="IPR001138">
    <property type="entry name" value="Zn2Cys6_DnaBD"/>
</dbReference>
<feature type="domain" description="Zn(2)-C6 fungal-type" evidence="3">
    <location>
        <begin position="28"/>
        <end position="58"/>
    </location>
</feature>
<protein>
    <recommendedName>
        <fullName evidence="3">Zn(2)-C6 fungal-type domain-containing protein</fullName>
    </recommendedName>
</protein>
<dbReference type="GO" id="GO:0008270">
    <property type="term" value="F:zinc ion binding"/>
    <property type="evidence" value="ECO:0007669"/>
    <property type="project" value="InterPro"/>
</dbReference>
<evidence type="ECO:0000256" key="1">
    <source>
        <dbReference type="ARBA" id="ARBA00023242"/>
    </source>
</evidence>
<sequence>MDPQQSQPGKGAAYPTKYRRNQPRSKNGCLTCRSKRKKCDETKPRCTSCVRSNQTCVWPNKDEHESQNSSAASTSDSSPPSMDRLNRKANKADARRPAAEAQTSITDLNNAMESLSTSSDAEIFQRFFFDWATSGNISGGYTMSWFANLFKIYTDASVDSLVHKSINALAHASYGQRFNSPEALTKANTWYGKAIQMLKVKLLCIDDSSSYCDVVSAITLLGIYEGLMHESIALEGSWVSHMSGASTLLSIRGQDKIIESPAEFEVSAVCFLQMIYSTFLSGQTPPIPWTSVNKLALPKLPDFYAHIELIYEAACQFAEWRTALLDYESDEGLERLSDVASRAAMLDRRFEEWSQTAPPSLSYTTESLPGGPHPEWLQPLINSPWRPLNYHTYPTLMVQILWRFYWMSRSIINQALLYTYDILQERKEALDPSFPRRTDIEDSILSFTDLICESCISTFVSISKDNPQMEAEKVPTLLGYLILQVLPALGLLYEQVVFTSVDIMGRREWAAKMRHFLRVNFGIAKGITAIPPSHVGKIPIQTWGLPDELPRHRK</sequence>
<dbReference type="GO" id="GO:0000981">
    <property type="term" value="F:DNA-binding transcription factor activity, RNA polymerase II-specific"/>
    <property type="evidence" value="ECO:0007669"/>
    <property type="project" value="InterPro"/>
</dbReference>
<dbReference type="SUPFAM" id="SSF57701">
    <property type="entry name" value="Zn2/Cys6 DNA-binding domain"/>
    <property type="match status" value="1"/>
</dbReference>
<dbReference type="STRING" id="36050.A0A1B8AQT1"/>
<feature type="region of interest" description="Disordered" evidence="2">
    <location>
        <begin position="59"/>
        <end position="104"/>
    </location>
</feature>
<evidence type="ECO:0000259" key="3">
    <source>
        <dbReference type="PROSITE" id="PS50048"/>
    </source>
</evidence>
<accession>A0A1B8AQT1</accession>
<reference evidence="4 5" key="1">
    <citation type="submission" date="2016-06" db="EMBL/GenBank/DDBJ databases">
        <title>Living apart together: crosstalk between the core and supernumerary genomes in a fungal plant pathogen.</title>
        <authorList>
            <person name="Vanheule A."/>
            <person name="Audenaert K."/>
            <person name="Warris S."/>
            <person name="Van De Geest H."/>
            <person name="Schijlen E."/>
            <person name="Hofte M."/>
            <person name="De Saeger S."/>
            <person name="Haesaert G."/>
            <person name="Waalwijk C."/>
            <person name="Van Der Lee T."/>
        </authorList>
    </citation>
    <scope>NUCLEOTIDE SEQUENCE [LARGE SCALE GENOMIC DNA]</scope>
    <source>
        <strain evidence="4 5">2516</strain>
    </source>
</reference>
<evidence type="ECO:0000313" key="4">
    <source>
        <dbReference type="EMBL" id="OBS22704.1"/>
    </source>
</evidence>
<organism evidence="4 5">
    <name type="scientific">Fusarium poae</name>
    <dbReference type="NCBI Taxonomy" id="36050"/>
    <lineage>
        <taxon>Eukaryota</taxon>
        <taxon>Fungi</taxon>
        <taxon>Dikarya</taxon>
        <taxon>Ascomycota</taxon>
        <taxon>Pezizomycotina</taxon>
        <taxon>Sordariomycetes</taxon>
        <taxon>Hypocreomycetidae</taxon>
        <taxon>Hypocreales</taxon>
        <taxon>Nectriaceae</taxon>
        <taxon>Fusarium</taxon>
    </lineage>
</organism>
<evidence type="ECO:0000256" key="2">
    <source>
        <dbReference type="SAM" id="MobiDB-lite"/>
    </source>
</evidence>
<feature type="compositionally biased region" description="Low complexity" evidence="2">
    <location>
        <begin position="67"/>
        <end position="81"/>
    </location>
</feature>
<dbReference type="PANTHER" id="PTHR38791:SF12">
    <property type="entry name" value="TRANSCRIPTION FACTOR DOMAIN-CONTAINING PROTEIN-RELATED"/>
    <property type="match status" value="1"/>
</dbReference>
<keyword evidence="5" id="KW-1185">Reference proteome</keyword>
<dbReference type="Gene3D" id="4.10.240.10">
    <property type="entry name" value="Zn(2)-C6 fungal-type DNA-binding domain"/>
    <property type="match status" value="1"/>
</dbReference>
<proteinExistence type="predicted"/>
<dbReference type="EMBL" id="LYXU01000003">
    <property type="protein sequence ID" value="OBS22704.1"/>
    <property type="molecule type" value="Genomic_DNA"/>
</dbReference>
<dbReference type="PROSITE" id="PS50048">
    <property type="entry name" value="ZN2_CY6_FUNGAL_2"/>
    <property type="match status" value="1"/>
</dbReference>
<keyword evidence="1" id="KW-0539">Nucleus</keyword>
<evidence type="ECO:0000313" key="5">
    <source>
        <dbReference type="Proteomes" id="UP000091967"/>
    </source>
</evidence>
<comment type="caution">
    <text evidence="4">The sequence shown here is derived from an EMBL/GenBank/DDBJ whole genome shotgun (WGS) entry which is preliminary data.</text>
</comment>
<dbReference type="CDD" id="cd00067">
    <property type="entry name" value="GAL4"/>
    <property type="match status" value="1"/>
</dbReference>
<gene>
    <name evidence="4" type="ORF">FPOA_09036</name>
</gene>
<dbReference type="AlphaFoldDB" id="A0A1B8AQT1"/>